<proteinExistence type="predicted"/>
<name>A0A0F9IJ48_9ZZZZ</name>
<protein>
    <submittedName>
        <fullName evidence="1">Uncharacterized protein</fullName>
    </submittedName>
</protein>
<comment type="caution">
    <text evidence="1">The sequence shown here is derived from an EMBL/GenBank/DDBJ whole genome shotgun (WGS) entry which is preliminary data.</text>
</comment>
<dbReference type="EMBL" id="LAZR01012286">
    <property type="protein sequence ID" value="KKM27626.1"/>
    <property type="molecule type" value="Genomic_DNA"/>
</dbReference>
<reference evidence="1" key="1">
    <citation type="journal article" date="2015" name="Nature">
        <title>Complex archaea that bridge the gap between prokaryotes and eukaryotes.</title>
        <authorList>
            <person name="Spang A."/>
            <person name="Saw J.H."/>
            <person name="Jorgensen S.L."/>
            <person name="Zaremba-Niedzwiedzka K."/>
            <person name="Martijn J."/>
            <person name="Lind A.E."/>
            <person name="van Eijk R."/>
            <person name="Schleper C."/>
            <person name="Guy L."/>
            <person name="Ettema T.J."/>
        </authorList>
    </citation>
    <scope>NUCLEOTIDE SEQUENCE</scope>
</reference>
<dbReference type="AlphaFoldDB" id="A0A0F9IJ48"/>
<evidence type="ECO:0000313" key="1">
    <source>
        <dbReference type="EMBL" id="KKM27626.1"/>
    </source>
</evidence>
<sequence length="118" mass="13520">MGLLIFEDQIFGNKQKALKEGEKLTIRRQHCGNGAGVGCNSVLALQIATDLNHQSQSEYYVVRDCIWLSGEPHLMYDKKRWFGNFVRCPICGRRGKLPIDKPLNWELIEQPKEVFDAV</sequence>
<accession>A0A0F9IJ48</accession>
<organism evidence="1">
    <name type="scientific">marine sediment metagenome</name>
    <dbReference type="NCBI Taxonomy" id="412755"/>
    <lineage>
        <taxon>unclassified sequences</taxon>
        <taxon>metagenomes</taxon>
        <taxon>ecological metagenomes</taxon>
    </lineage>
</organism>
<gene>
    <name evidence="1" type="ORF">LCGC14_1572820</name>
</gene>